<feature type="transmembrane region" description="Helical" evidence="1">
    <location>
        <begin position="52"/>
        <end position="69"/>
    </location>
</feature>
<keyword evidence="1" id="KW-0472">Membrane</keyword>
<proteinExistence type="predicted"/>
<dbReference type="Proteomes" id="UP001448207">
    <property type="component" value="Unassembled WGS sequence"/>
</dbReference>
<evidence type="ECO:0000256" key="1">
    <source>
        <dbReference type="SAM" id="Phobius"/>
    </source>
</evidence>
<keyword evidence="1" id="KW-1133">Transmembrane helix</keyword>
<accession>A0ABR3APF5</accession>
<evidence type="ECO:0000313" key="2">
    <source>
        <dbReference type="EMBL" id="KAL0078553.1"/>
    </source>
</evidence>
<name>A0ABR3APF5_PHYBL</name>
<protein>
    <submittedName>
        <fullName evidence="2">Uncharacterized protein</fullName>
    </submittedName>
</protein>
<keyword evidence="1" id="KW-0812">Transmembrane</keyword>
<gene>
    <name evidence="2" type="ORF">J3Q64DRAFT_1275990</name>
</gene>
<feature type="transmembrane region" description="Helical" evidence="1">
    <location>
        <begin position="12"/>
        <end position="32"/>
    </location>
</feature>
<comment type="caution">
    <text evidence="2">The sequence shown here is derived from an EMBL/GenBank/DDBJ whole genome shotgun (WGS) entry which is preliminary data.</text>
</comment>
<evidence type="ECO:0000313" key="3">
    <source>
        <dbReference type="Proteomes" id="UP001448207"/>
    </source>
</evidence>
<keyword evidence="3" id="KW-1185">Reference proteome</keyword>
<dbReference type="EMBL" id="JBCLYO010000024">
    <property type="protein sequence ID" value="KAL0078553.1"/>
    <property type="molecule type" value="Genomic_DNA"/>
</dbReference>
<sequence length="73" mass="8900">MGMTVNSKHKLHIILLYFILFYYFSFKNKQIYIPIFPFTFKPKNSKPQLNSTQLNSIKTFLFIYLFIYFNKCI</sequence>
<organism evidence="2 3">
    <name type="scientific">Phycomyces blakesleeanus</name>
    <dbReference type="NCBI Taxonomy" id="4837"/>
    <lineage>
        <taxon>Eukaryota</taxon>
        <taxon>Fungi</taxon>
        <taxon>Fungi incertae sedis</taxon>
        <taxon>Mucoromycota</taxon>
        <taxon>Mucoromycotina</taxon>
        <taxon>Mucoromycetes</taxon>
        <taxon>Mucorales</taxon>
        <taxon>Phycomycetaceae</taxon>
        <taxon>Phycomyces</taxon>
    </lineage>
</organism>
<reference evidence="2 3" key="1">
    <citation type="submission" date="2024-04" db="EMBL/GenBank/DDBJ databases">
        <title>Symmetric and asymmetric DNA N6-adenine methylation regulates different biological responses in Mucorales.</title>
        <authorList>
            <consortium name="Lawrence Berkeley National Laboratory"/>
            <person name="Lax C."/>
            <person name="Mondo S.J."/>
            <person name="Osorio-Concepcion M."/>
            <person name="Muszewska A."/>
            <person name="Corrochano-Luque M."/>
            <person name="Gutierrez G."/>
            <person name="Riley R."/>
            <person name="Lipzen A."/>
            <person name="Guo J."/>
            <person name="Hundley H."/>
            <person name="Amirebrahimi M."/>
            <person name="Ng V."/>
            <person name="Lorenzo-Gutierrez D."/>
            <person name="Binder U."/>
            <person name="Yang J."/>
            <person name="Song Y."/>
            <person name="Canovas D."/>
            <person name="Navarro E."/>
            <person name="Freitag M."/>
            <person name="Gabaldon T."/>
            <person name="Grigoriev I.V."/>
            <person name="Corrochano L.M."/>
            <person name="Nicolas F.E."/>
            <person name="Garre V."/>
        </authorList>
    </citation>
    <scope>NUCLEOTIDE SEQUENCE [LARGE SCALE GENOMIC DNA]</scope>
    <source>
        <strain evidence="2 3">L51</strain>
    </source>
</reference>